<dbReference type="GO" id="GO:0008235">
    <property type="term" value="F:metalloexopeptidase activity"/>
    <property type="evidence" value="ECO:0007669"/>
    <property type="project" value="InterPro"/>
</dbReference>
<dbReference type="EMBL" id="MWUE01000026">
    <property type="protein sequence ID" value="OQP31646.1"/>
    <property type="molecule type" value="Genomic_DNA"/>
</dbReference>
<dbReference type="SUPFAM" id="SSF53187">
    <property type="entry name" value="Zn-dependent exopeptidases"/>
    <property type="match status" value="1"/>
</dbReference>
<dbReference type="RefSeq" id="WP_081140946.1">
    <property type="nucleotide sequence ID" value="NZ_MWUE01000026.1"/>
</dbReference>
<keyword evidence="1 10" id="KW-0031">Aminopeptidase</keyword>
<keyword evidence="5" id="KW-0378">Hydrolase</keyword>
<keyword evidence="2" id="KW-0645">Protease</keyword>
<evidence type="ECO:0000256" key="4">
    <source>
        <dbReference type="ARBA" id="ARBA00022729"/>
    </source>
</evidence>
<keyword evidence="6" id="KW-0862">Zinc</keyword>
<sequence>MFAFLRLTALAALLNCGFALHAQAASAAPGEFAEQQLRHIATYFPGRMSGSPAEMMAADYLQQQFAALGFKSNTRQFNTGYRLHEASGELRWHKVTATSVIAARAGSAPQEILIVAHLDTWTPLSSSDAEHNLGGLRLQGVDDNASGLGVMLELAQQLSLRPLHYGVRFVALSAGETALGGMQDYVARMSAKEKKNTLLVVDLNSLITGDHLYFNSGGNTPRAVRKQTSERALRLAQQLGISAASHQMSAHDYNGASAFDKAGFPLLDVTASNWALGGRDGAQQRSRSTHFPDGTTRHQTDRDNLTYLDRWLPGRISLRTRDSVRVLLPLLGELTNPKV</sequence>
<organism evidence="10 11">
    <name type="scientific">Pantoea latae</name>
    <dbReference type="NCBI Taxonomy" id="1964541"/>
    <lineage>
        <taxon>Bacteria</taxon>
        <taxon>Pseudomonadati</taxon>
        <taxon>Pseudomonadota</taxon>
        <taxon>Gammaproteobacteria</taxon>
        <taxon>Enterobacterales</taxon>
        <taxon>Erwiniaceae</taxon>
        <taxon>Pantoea</taxon>
    </lineage>
</organism>
<dbReference type="PANTHER" id="PTHR12147">
    <property type="entry name" value="METALLOPEPTIDASE M28 FAMILY MEMBER"/>
    <property type="match status" value="1"/>
</dbReference>
<dbReference type="Proteomes" id="UP000192769">
    <property type="component" value="Unassembled WGS sequence"/>
</dbReference>
<comment type="caution">
    <text evidence="10">The sequence shown here is derived from an EMBL/GenBank/DDBJ whole genome shotgun (WGS) entry which is preliminary data.</text>
</comment>
<accession>A0A1V9DCX5</accession>
<dbReference type="OrthoDB" id="9762302at2"/>
<feature type="domain" description="Peptidase M28" evidence="9">
    <location>
        <begin position="100"/>
        <end position="310"/>
    </location>
</feature>
<dbReference type="InterPro" id="IPR007484">
    <property type="entry name" value="Peptidase_M28"/>
</dbReference>
<evidence type="ECO:0000256" key="6">
    <source>
        <dbReference type="ARBA" id="ARBA00022833"/>
    </source>
</evidence>
<dbReference type="GO" id="GO:0006508">
    <property type="term" value="P:proteolysis"/>
    <property type="evidence" value="ECO:0007669"/>
    <property type="project" value="UniProtKB-KW"/>
</dbReference>
<feature type="region of interest" description="Disordered" evidence="7">
    <location>
        <begin position="278"/>
        <end position="300"/>
    </location>
</feature>
<feature type="signal peptide" evidence="8">
    <location>
        <begin position="1"/>
        <end position="24"/>
    </location>
</feature>
<dbReference type="GO" id="GO:0004177">
    <property type="term" value="F:aminopeptidase activity"/>
    <property type="evidence" value="ECO:0007669"/>
    <property type="project" value="UniProtKB-KW"/>
</dbReference>
<dbReference type="AlphaFoldDB" id="A0A1V9DCX5"/>
<dbReference type="Pfam" id="PF04389">
    <property type="entry name" value="Peptidase_M28"/>
    <property type="match status" value="1"/>
</dbReference>
<name>A0A1V9DCX5_9GAMM</name>
<evidence type="ECO:0000313" key="11">
    <source>
        <dbReference type="Proteomes" id="UP000192769"/>
    </source>
</evidence>
<reference evidence="10 11" key="1">
    <citation type="submission" date="2017-02" db="EMBL/GenBank/DDBJ databases">
        <title>Whole genome shotgun sequence of Pantoea agglomerans strain AS1 isolated from a cycad, Zamia floridana in Central Florida, USA.</title>
        <authorList>
            <person name="Lata P."/>
            <person name="Govindarajan S."/>
            <person name="Qi F."/>
            <person name="Li J.-L."/>
            <person name="Maurya S.K."/>
            <person name="Sahoo M.K."/>
        </authorList>
    </citation>
    <scope>NUCLEOTIDE SEQUENCE [LARGE SCALE GENOMIC DNA]</scope>
    <source>
        <strain evidence="10 11">AS1</strain>
    </source>
</reference>
<evidence type="ECO:0000256" key="7">
    <source>
        <dbReference type="SAM" id="MobiDB-lite"/>
    </source>
</evidence>
<feature type="chain" id="PRO_5013071227" evidence="8">
    <location>
        <begin position="25"/>
        <end position="339"/>
    </location>
</feature>
<proteinExistence type="predicted"/>
<keyword evidence="3" id="KW-0479">Metal-binding</keyword>
<dbReference type="InterPro" id="IPR045175">
    <property type="entry name" value="M28_fam"/>
</dbReference>
<evidence type="ECO:0000313" key="10">
    <source>
        <dbReference type="EMBL" id="OQP31646.1"/>
    </source>
</evidence>
<dbReference type="NCBIfam" id="NF007568">
    <property type="entry name" value="PRK10199.1"/>
    <property type="match status" value="1"/>
</dbReference>
<keyword evidence="4 8" id="KW-0732">Signal</keyword>
<protein>
    <submittedName>
        <fullName evidence="10">Aminopeptidase</fullName>
    </submittedName>
</protein>
<evidence type="ECO:0000259" key="9">
    <source>
        <dbReference type="Pfam" id="PF04389"/>
    </source>
</evidence>
<dbReference type="Gene3D" id="3.40.630.10">
    <property type="entry name" value="Zn peptidases"/>
    <property type="match status" value="1"/>
</dbReference>
<evidence type="ECO:0000256" key="3">
    <source>
        <dbReference type="ARBA" id="ARBA00022723"/>
    </source>
</evidence>
<dbReference type="GO" id="GO:0046872">
    <property type="term" value="F:metal ion binding"/>
    <property type="evidence" value="ECO:0007669"/>
    <property type="project" value="UniProtKB-KW"/>
</dbReference>
<keyword evidence="11" id="KW-1185">Reference proteome</keyword>
<evidence type="ECO:0000256" key="8">
    <source>
        <dbReference type="SAM" id="SignalP"/>
    </source>
</evidence>
<evidence type="ECO:0000256" key="5">
    <source>
        <dbReference type="ARBA" id="ARBA00022801"/>
    </source>
</evidence>
<gene>
    <name evidence="10" type="ORF">B2J69_17690</name>
</gene>
<evidence type="ECO:0000256" key="2">
    <source>
        <dbReference type="ARBA" id="ARBA00022670"/>
    </source>
</evidence>
<dbReference type="PANTHER" id="PTHR12147:SF56">
    <property type="entry name" value="AMINOPEPTIDASE YDR415C-RELATED"/>
    <property type="match status" value="1"/>
</dbReference>
<evidence type="ECO:0000256" key="1">
    <source>
        <dbReference type="ARBA" id="ARBA00022438"/>
    </source>
</evidence>